<protein>
    <submittedName>
        <fullName evidence="1">CarboxypepD_reg-like domain-containing protein</fullName>
    </submittedName>
</protein>
<name>A0A1M5WF72_9FLAO</name>
<dbReference type="OrthoDB" id="983143at2"/>
<gene>
    <name evidence="1" type="ORF">SAMN05444281_2359</name>
</gene>
<organism evidence="1 2">
    <name type="scientific">Wenyingzhuangia marina</name>
    <dbReference type="NCBI Taxonomy" id="1195760"/>
    <lineage>
        <taxon>Bacteria</taxon>
        <taxon>Pseudomonadati</taxon>
        <taxon>Bacteroidota</taxon>
        <taxon>Flavobacteriia</taxon>
        <taxon>Flavobacteriales</taxon>
        <taxon>Flavobacteriaceae</taxon>
        <taxon>Wenyingzhuangia</taxon>
    </lineage>
</organism>
<dbReference type="RefSeq" id="WP_073121799.1">
    <property type="nucleotide sequence ID" value="NZ_BMEN01000006.1"/>
</dbReference>
<proteinExistence type="predicted"/>
<evidence type="ECO:0000313" key="1">
    <source>
        <dbReference type="EMBL" id="SHH85883.1"/>
    </source>
</evidence>
<sequence>MNYKPLINIIFLLITIVVFSQSKVKGIVVDIDGNPLPFASVIFKNTTEGTVSDENGSFYLSSPKTHTELQASYVGFDKVILRIEKQNQYFKFVLKESADQLQTVTIVTGRVPKKGNPAIALLEKVWAREKSNGLRMFPNYQYEKYEKIQFDLNNIDSSFTEQKIFKGMEFVFKQIDTSRVSGKNFLPVYINESVYNVYGKNEGNKEFVRQDLVANKNSGIGAGEGVTTYIKDLYVDYDIYDDYIRLFGKSFTSPVGKAGVNTYNYVLADSATISGKWCYNIIYYPIRKNELTFKGDMWIADTVFAVKDISMQVSKSANLNWIKEVYLERDYKVENDSVILPEKDYMMADFSLRKKKSSMGVFGKRTTYFDSYSFNNPKKESFYKEKSDVFADSIYNAGDSYWKTHRIERLDKNEQGIYSMLDTLKTVPKFKRIYNLGVILATGYVEFPNFDYGPVFSTFDYNDVEGVRIRVGGRTYFGVNDMWRLQGYTAYGFKDQRVKYGVFYKYMFDKQKRLIFGIGRRDDVEQTGAGLTTSNDVLGRSFATSGLFSSGASNLLTDVKLTNVFFSAEPVDNINFEINFAQRSLKSASPAFNLSYVDEFGNIQNETQQTELGFAIKYTPGRKIFGNGVERKNVNDNFPVFYLSYANGFGALFNSDFDYQKLQMYYKQPFYIGSIGRTTTTIEVGKTFGEASLALLNIVPGNQSFFNIQNTFGLLNYYEFVTDTYASLHLEHNFNGRILGKIPFLRKLNLREVVGVKGAYGTITQANIDRNIPAFQSLPFLNLDAKTIAPSQVYYEYNAGIDNILKVFRLDFYWRGSYLDHPNANKFGIKGSFGFTF</sequence>
<evidence type="ECO:0000313" key="2">
    <source>
        <dbReference type="Proteomes" id="UP000184109"/>
    </source>
</evidence>
<dbReference type="Pfam" id="PF13715">
    <property type="entry name" value="CarbopepD_reg_2"/>
    <property type="match status" value="1"/>
</dbReference>
<dbReference type="InterPro" id="IPR043741">
    <property type="entry name" value="DUF5686"/>
</dbReference>
<dbReference type="Gene3D" id="2.60.40.1120">
    <property type="entry name" value="Carboxypeptidase-like, regulatory domain"/>
    <property type="match status" value="1"/>
</dbReference>
<accession>A0A1M5WF72</accession>
<dbReference type="Pfam" id="PF18939">
    <property type="entry name" value="DUF5686"/>
    <property type="match status" value="1"/>
</dbReference>
<reference evidence="2" key="1">
    <citation type="submission" date="2016-11" db="EMBL/GenBank/DDBJ databases">
        <authorList>
            <person name="Varghese N."/>
            <person name="Submissions S."/>
        </authorList>
    </citation>
    <scope>NUCLEOTIDE SEQUENCE [LARGE SCALE GENOMIC DNA]</scope>
    <source>
        <strain evidence="2">DSM 100572</strain>
    </source>
</reference>
<dbReference type="AlphaFoldDB" id="A0A1M5WF72"/>
<dbReference type="EMBL" id="FQXQ01000005">
    <property type="protein sequence ID" value="SHH85883.1"/>
    <property type="molecule type" value="Genomic_DNA"/>
</dbReference>
<dbReference type="Proteomes" id="UP000184109">
    <property type="component" value="Unassembled WGS sequence"/>
</dbReference>
<keyword evidence="2" id="KW-1185">Reference proteome</keyword>
<dbReference type="STRING" id="1195760.SAMN05444281_2359"/>
<dbReference type="InterPro" id="IPR008969">
    <property type="entry name" value="CarboxyPept-like_regulatory"/>
</dbReference>
<dbReference type="SUPFAM" id="SSF49464">
    <property type="entry name" value="Carboxypeptidase regulatory domain-like"/>
    <property type="match status" value="1"/>
</dbReference>